<evidence type="ECO:0000313" key="3">
    <source>
        <dbReference type="Proteomes" id="UP000383932"/>
    </source>
</evidence>
<keyword evidence="3" id="KW-1185">Reference proteome</keyword>
<comment type="caution">
    <text evidence="2">The sequence shown here is derived from an EMBL/GenBank/DDBJ whole genome shotgun (WGS) entry which is preliminary data.</text>
</comment>
<accession>A0A5N5QQH2</accession>
<dbReference type="AlphaFoldDB" id="A0A5N5QQH2"/>
<evidence type="ECO:0000256" key="1">
    <source>
        <dbReference type="SAM" id="MobiDB-lite"/>
    </source>
</evidence>
<dbReference type="Proteomes" id="UP000383932">
    <property type="component" value="Unassembled WGS sequence"/>
</dbReference>
<reference evidence="2 3" key="1">
    <citation type="journal article" date="2019" name="Fungal Biol. Biotechnol.">
        <title>Draft genome sequence of fastidious pathogen Ceratobasidium theobromae, which causes vascular-streak dieback in Theobroma cacao.</title>
        <authorList>
            <person name="Ali S.S."/>
            <person name="Asman A."/>
            <person name="Shao J."/>
            <person name="Firmansyah A.P."/>
            <person name="Susilo A.W."/>
            <person name="Rosmana A."/>
            <person name="McMahon P."/>
            <person name="Junaid M."/>
            <person name="Guest D."/>
            <person name="Kheng T.Y."/>
            <person name="Meinhardt L.W."/>
            <person name="Bailey B.A."/>
        </authorList>
    </citation>
    <scope>NUCLEOTIDE SEQUENCE [LARGE SCALE GENOMIC DNA]</scope>
    <source>
        <strain evidence="2 3">CT2</strain>
    </source>
</reference>
<organism evidence="2 3">
    <name type="scientific">Ceratobasidium theobromae</name>
    <dbReference type="NCBI Taxonomy" id="1582974"/>
    <lineage>
        <taxon>Eukaryota</taxon>
        <taxon>Fungi</taxon>
        <taxon>Dikarya</taxon>
        <taxon>Basidiomycota</taxon>
        <taxon>Agaricomycotina</taxon>
        <taxon>Agaricomycetes</taxon>
        <taxon>Cantharellales</taxon>
        <taxon>Ceratobasidiaceae</taxon>
        <taxon>Ceratobasidium</taxon>
    </lineage>
</organism>
<feature type="region of interest" description="Disordered" evidence="1">
    <location>
        <begin position="63"/>
        <end position="107"/>
    </location>
</feature>
<gene>
    <name evidence="2" type="ORF">CTheo_2601</name>
</gene>
<protein>
    <submittedName>
        <fullName evidence="2">Uncharacterized protein</fullName>
    </submittedName>
</protein>
<proteinExistence type="predicted"/>
<name>A0A5N5QQH2_9AGAM</name>
<feature type="compositionally biased region" description="Polar residues" evidence="1">
    <location>
        <begin position="69"/>
        <end position="89"/>
    </location>
</feature>
<dbReference type="EMBL" id="SSOP01000027">
    <property type="protein sequence ID" value="KAB5594000.1"/>
    <property type="molecule type" value="Genomic_DNA"/>
</dbReference>
<evidence type="ECO:0000313" key="2">
    <source>
        <dbReference type="EMBL" id="KAB5594000.1"/>
    </source>
</evidence>
<dbReference type="OrthoDB" id="3258442at2759"/>
<sequence>MAERMPLAYPNVGSNQINFSLPLRLAHHRSTSSLSSCPQLVLATPSQSARGRSASVPNIHTLEAGPLECSSSKPNTNDSHSRSSPNRQVPPQLHINDRPRVRTDSASTASSLEASLVELEELIEVLGTPAPYIEAFSITKPEPESDRMPAELLWVDPGSPRRFIQPGPTWI</sequence>